<dbReference type="Proteomes" id="UP000475862">
    <property type="component" value="Unassembled WGS sequence"/>
</dbReference>
<keyword evidence="14" id="KW-0106">Calcium</keyword>
<gene>
    <name evidence="29" type="ORF">AGLY_007156</name>
</gene>
<keyword evidence="18 25" id="KW-0472">Membrane</keyword>
<dbReference type="InterPro" id="IPR050344">
    <property type="entry name" value="Peptidase_M1_aminopeptidases"/>
</dbReference>
<dbReference type="InterPro" id="IPR001930">
    <property type="entry name" value="Peptidase_M1"/>
</dbReference>
<evidence type="ECO:0000256" key="12">
    <source>
        <dbReference type="ARBA" id="ARBA00022801"/>
    </source>
</evidence>
<dbReference type="EC" id="3.4.11.-" evidence="25"/>
<comment type="cofactor">
    <cofactor evidence="23 25">
        <name>Zn(2+)</name>
        <dbReference type="ChEBI" id="CHEBI:29105"/>
    </cofactor>
    <text evidence="23 25">Binds 1 zinc ion per subunit.</text>
</comment>
<comment type="catalytic activity">
    <reaction evidence="1">
        <text>Release of N-terminal glutamate (and to a lesser extent aspartate) from a peptide.</text>
        <dbReference type="EC" id="3.4.11.7"/>
    </reaction>
</comment>
<dbReference type="PRINTS" id="PR00756">
    <property type="entry name" value="ALADIPTASE"/>
</dbReference>
<dbReference type="InterPro" id="IPR024571">
    <property type="entry name" value="ERAP1-like_C_dom"/>
</dbReference>
<dbReference type="FunFam" id="1.10.390.10:FF:000016">
    <property type="entry name" value="Glutamyl aminopeptidase"/>
    <property type="match status" value="1"/>
</dbReference>
<dbReference type="GO" id="GO:0005737">
    <property type="term" value="C:cytoplasm"/>
    <property type="evidence" value="ECO:0007669"/>
    <property type="project" value="TreeGrafter"/>
</dbReference>
<evidence type="ECO:0000313" key="29">
    <source>
        <dbReference type="EMBL" id="KAE9536367.1"/>
    </source>
</evidence>
<evidence type="ECO:0000256" key="23">
    <source>
        <dbReference type="PIRSR" id="PIRSR634016-3"/>
    </source>
</evidence>
<dbReference type="GO" id="GO:0005615">
    <property type="term" value="C:extracellular space"/>
    <property type="evidence" value="ECO:0007669"/>
    <property type="project" value="TreeGrafter"/>
</dbReference>
<comment type="similarity">
    <text evidence="4 25">Belongs to the peptidase M1 family.</text>
</comment>
<feature type="domain" description="ERAP1-like C-terminal" evidence="27">
    <location>
        <begin position="635"/>
        <end position="949"/>
    </location>
</feature>
<evidence type="ECO:0000256" key="1">
    <source>
        <dbReference type="ARBA" id="ARBA00001703"/>
    </source>
</evidence>
<evidence type="ECO:0000256" key="22">
    <source>
        <dbReference type="PIRSR" id="PIRSR634016-1"/>
    </source>
</evidence>
<dbReference type="GO" id="GO:0004230">
    <property type="term" value="F:glutamyl aminopeptidase activity"/>
    <property type="evidence" value="ECO:0007669"/>
    <property type="project" value="UniProtKB-EC"/>
</dbReference>
<evidence type="ECO:0000256" key="10">
    <source>
        <dbReference type="ARBA" id="ARBA00022692"/>
    </source>
</evidence>
<dbReference type="EMBL" id="VYZN01000023">
    <property type="protein sequence ID" value="KAE9536367.1"/>
    <property type="molecule type" value="Genomic_DNA"/>
</dbReference>
<evidence type="ECO:0000256" key="3">
    <source>
        <dbReference type="ARBA" id="ARBA00004609"/>
    </source>
</evidence>
<evidence type="ECO:0000256" key="21">
    <source>
        <dbReference type="ARBA" id="ARBA00023288"/>
    </source>
</evidence>
<dbReference type="SUPFAM" id="SSF63737">
    <property type="entry name" value="Leukotriene A4 hydrolase N-terminal domain"/>
    <property type="match status" value="1"/>
</dbReference>
<dbReference type="GO" id="GO:0042277">
    <property type="term" value="F:peptide binding"/>
    <property type="evidence" value="ECO:0007669"/>
    <property type="project" value="TreeGrafter"/>
</dbReference>
<evidence type="ECO:0000259" key="26">
    <source>
        <dbReference type="Pfam" id="PF01433"/>
    </source>
</evidence>
<evidence type="ECO:0000256" key="9">
    <source>
        <dbReference type="ARBA" id="ARBA00022670"/>
    </source>
</evidence>
<dbReference type="GO" id="GO:0070006">
    <property type="term" value="F:metalloaminopeptidase activity"/>
    <property type="evidence" value="ECO:0007669"/>
    <property type="project" value="TreeGrafter"/>
</dbReference>
<keyword evidence="21" id="KW-0449">Lipoprotein</keyword>
<sequence>MCTLPYADKDRTESCSTPITSYKTIYLKVLHRLRLIANFIGPNMIPIMKWMFLLVLAAVPIVTIITIMINQTMELERIPENEKLTDITSAGYLMTHYNSTIMAAKPWESTHRLSQYIRPQQYFINLFPNLEQGSFVGSVDISIVLDTPQSYIKLHSKGLNIKETKLNSSSVTAFSYPEHEFLVIVPNEELNAGEYKLHLSFEGSLLNKIVGFYRSVYTDSKSHEQHYIATSKFEPTYARLAFPCFDEPQLKSKFKISLTRPSGNNYIALSNMNQESEELNVPSNGLTTVHFANTVPMSTYLACFIVCDFQSLESVKADQGFPLTVYARNGQSENMKYAQQVGLKAINFYVNYFGIQYPLPKLDLIAIPDFVSGAMEHWGLITFRETSVLFKEGVSSSTNQEQVALTVAHELAHMWFGNLATMKWWNDLWLNEGFASYMEFKALEVVHPDWDVDTLFLIHSLQSVQYLDNKLSSHAIVQDVSHPDQITEIFDVISYNKGSSVIRMLEGMLGEEVFRIGVSAYLKRFAFNNAETDDLWAELQTATQNTVDVKKLMDTWTRQAGFPVVSAIRNGTKLNLKQQRFLSNPSVDSSANPSPYNYKWEIPITYITSNNNTVHKFWLTKDVDSITIDIPDVEWIKLNHRQVGYYIINYSENDWNLLNKLLEKNVDALSAADRSNLIHDAFSLANANYLPYGIALNMTKYLSLEHHYVPWDVAATNLNALRNNLYQRPAHQNLEKYVQNLLGNLKENFWNDSNNRNFLQRRLRGVILNMGCLYGLPNYQTTVYELFKRFLVDKIQPNPDIRYTVYYYGMSQGNASEWDKLWELFLSEQEPQEKIKLMVALTAIKETEILTRLLQYAKNESYVRSQDYFIIISQISRNPVGTQLVWDFLRDEWQYLVDRFSLNDRAFGRLIPSVCSNFNTNERLEEMKVFFDKYPEAGAGKAGRKTALEVVSNNIKWLENHEAAISNWLINSI</sequence>
<keyword evidence="16 25" id="KW-1133">Transmembrane helix</keyword>
<dbReference type="Gene3D" id="2.60.40.1910">
    <property type="match status" value="1"/>
</dbReference>
<dbReference type="GO" id="GO:0008270">
    <property type="term" value="F:zinc ion binding"/>
    <property type="evidence" value="ECO:0007669"/>
    <property type="project" value="UniProtKB-UniRule"/>
</dbReference>
<dbReference type="InterPro" id="IPR042097">
    <property type="entry name" value="Aminopeptidase_N-like_N_sf"/>
</dbReference>
<dbReference type="InterPro" id="IPR034016">
    <property type="entry name" value="M1_APN-typ"/>
</dbReference>
<accession>A0A6G0TQ08</accession>
<dbReference type="GO" id="GO:0005886">
    <property type="term" value="C:plasma membrane"/>
    <property type="evidence" value="ECO:0007669"/>
    <property type="project" value="UniProtKB-SubCell"/>
</dbReference>
<evidence type="ECO:0000256" key="8">
    <source>
        <dbReference type="ARBA" id="ARBA00022622"/>
    </source>
</evidence>
<dbReference type="GO" id="GO:0043171">
    <property type="term" value="P:peptide catabolic process"/>
    <property type="evidence" value="ECO:0007669"/>
    <property type="project" value="TreeGrafter"/>
</dbReference>
<evidence type="ECO:0000256" key="5">
    <source>
        <dbReference type="ARBA" id="ARBA00011748"/>
    </source>
</evidence>
<keyword evidence="12 25" id="KW-0378">Hydrolase</keyword>
<keyword evidence="7" id="KW-1003">Cell membrane</keyword>
<evidence type="ECO:0000256" key="15">
    <source>
        <dbReference type="ARBA" id="ARBA00022968"/>
    </source>
</evidence>
<keyword evidence="6 25" id="KW-0031">Aminopeptidase</keyword>
<keyword evidence="8" id="KW-0336">GPI-anchor</keyword>
<dbReference type="PANTHER" id="PTHR11533">
    <property type="entry name" value="PROTEASE M1 ZINC METALLOPROTEASE"/>
    <property type="match status" value="1"/>
</dbReference>
<dbReference type="Gene3D" id="1.10.390.10">
    <property type="entry name" value="Neutral Protease Domain 2"/>
    <property type="match status" value="1"/>
</dbReference>
<feature type="binding site" evidence="23">
    <location>
        <position position="409"/>
    </location>
    <ligand>
        <name>Zn(2+)</name>
        <dbReference type="ChEBI" id="CHEBI:29105"/>
        <note>catalytic</note>
    </ligand>
</feature>
<keyword evidence="20" id="KW-0325">Glycoprotein</keyword>
<comment type="caution">
    <text evidence="29">The sequence shown here is derived from an EMBL/GenBank/DDBJ whole genome shotgun (WGS) entry which is preliminary data.</text>
</comment>
<evidence type="ECO:0000256" key="18">
    <source>
        <dbReference type="ARBA" id="ARBA00023136"/>
    </source>
</evidence>
<reference evidence="29 30" key="1">
    <citation type="submission" date="2019-08" db="EMBL/GenBank/DDBJ databases">
        <title>The genome of the soybean aphid Biotype 1, its phylome, world population structure and adaptation to the North American continent.</title>
        <authorList>
            <person name="Giordano R."/>
            <person name="Donthu R.K."/>
            <person name="Hernandez A.G."/>
            <person name="Wright C.L."/>
            <person name="Zimin A.V."/>
        </authorList>
    </citation>
    <scope>NUCLEOTIDE SEQUENCE [LARGE SCALE GENOMIC DNA]</scope>
    <source>
        <tissue evidence="29">Whole aphids</tissue>
    </source>
</reference>
<evidence type="ECO:0000256" key="4">
    <source>
        <dbReference type="ARBA" id="ARBA00010136"/>
    </source>
</evidence>
<evidence type="ECO:0000256" key="2">
    <source>
        <dbReference type="ARBA" id="ARBA00004401"/>
    </source>
</evidence>
<evidence type="ECO:0000256" key="19">
    <source>
        <dbReference type="ARBA" id="ARBA00023157"/>
    </source>
</evidence>
<evidence type="ECO:0000259" key="28">
    <source>
        <dbReference type="Pfam" id="PF17900"/>
    </source>
</evidence>
<feature type="binding site" evidence="23">
    <location>
        <position position="432"/>
    </location>
    <ligand>
        <name>Zn(2+)</name>
        <dbReference type="ChEBI" id="CHEBI:29105"/>
        <note>catalytic</note>
    </ligand>
</feature>
<dbReference type="InterPro" id="IPR027268">
    <property type="entry name" value="Peptidase_M4/M1_CTD_sf"/>
</dbReference>
<keyword evidence="10 25" id="KW-0812">Transmembrane</keyword>
<organism evidence="29 30">
    <name type="scientific">Aphis glycines</name>
    <name type="common">Soybean aphid</name>
    <dbReference type="NCBI Taxonomy" id="307491"/>
    <lineage>
        <taxon>Eukaryota</taxon>
        <taxon>Metazoa</taxon>
        <taxon>Ecdysozoa</taxon>
        <taxon>Arthropoda</taxon>
        <taxon>Hexapoda</taxon>
        <taxon>Insecta</taxon>
        <taxon>Pterygota</taxon>
        <taxon>Neoptera</taxon>
        <taxon>Paraneoptera</taxon>
        <taxon>Hemiptera</taxon>
        <taxon>Sternorrhyncha</taxon>
        <taxon>Aphidomorpha</taxon>
        <taxon>Aphidoidea</taxon>
        <taxon>Aphididae</taxon>
        <taxon>Aphidini</taxon>
        <taxon>Aphis</taxon>
        <taxon>Aphis</taxon>
    </lineage>
</organism>
<feature type="transmembrane region" description="Helical" evidence="25">
    <location>
        <begin position="50"/>
        <end position="69"/>
    </location>
</feature>
<name>A0A6G0TQ08_APHGL</name>
<keyword evidence="13 23" id="KW-0862">Zinc</keyword>
<dbReference type="FunFam" id="2.60.40.1730:FF:000001">
    <property type="entry name" value="Leucyl-cystinyl aminopeptidase"/>
    <property type="match status" value="1"/>
</dbReference>
<keyword evidence="15" id="KW-0735">Signal-anchor</keyword>
<feature type="active site" description="Proton acceptor" evidence="22">
    <location>
        <position position="410"/>
    </location>
</feature>
<dbReference type="GO" id="GO:0098552">
    <property type="term" value="C:side of membrane"/>
    <property type="evidence" value="ECO:0007669"/>
    <property type="project" value="UniProtKB-KW"/>
</dbReference>
<keyword evidence="9 25" id="KW-0645">Protease</keyword>
<evidence type="ECO:0000256" key="11">
    <source>
        <dbReference type="ARBA" id="ARBA00022723"/>
    </source>
</evidence>
<evidence type="ECO:0000256" key="13">
    <source>
        <dbReference type="ARBA" id="ARBA00022833"/>
    </source>
</evidence>
<keyword evidence="17 25" id="KW-0482">Metalloprotease</keyword>
<dbReference type="OrthoDB" id="510539at2759"/>
<keyword evidence="30" id="KW-1185">Reference proteome</keyword>
<protein>
    <recommendedName>
        <fullName evidence="25">Aminopeptidase</fullName>
        <ecNumber evidence="25">3.4.11.-</ecNumber>
    </recommendedName>
</protein>
<feature type="binding site" evidence="23">
    <location>
        <position position="413"/>
    </location>
    <ligand>
        <name>Zn(2+)</name>
        <dbReference type="ChEBI" id="CHEBI:29105"/>
        <note>catalytic</note>
    </ligand>
</feature>
<keyword evidence="11 23" id="KW-0479">Metal-binding</keyword>
<evidence type="ECO:0000256" key="7">
    <source>
        <dbReference type="ARBA" id="ARBA00022475"/>
    </source>
</evidence>
<dbReference type="Pfam" id="PF11838">
    <property type="entry name" value="ERAP1_C"/>
    <property type="match status" value="1"/>
</dbReference>
<evidence type="ECO:0000259" key="27">
    <source>
        <dbReference type="Pfam" id="PF11838"/>
    </source>
</evidence>
<evidence type="ECO:0000256" key="17">
    <source>
        <dbReference type="ARBA" id="ARBA00023049"/>
    </source>
</evidence>
<dbReference type="SUPFAM" id="SSF55486">
    <property type="entry name" value="Metalloproteases ('zincins'), catalytic domain"/>
    <property type="match status" value="1"/>
</dbReference>
<evidence type="ECO:0000256" key="25">
    <source>
        <dbReference type="RuleBase" id="RU364040"/>
    </source>
</evidence>
<dbReference type="AlphaFoldDB" id="A0A6G0TQ08"/>
<dbReference type="FunFam" id="2.60.40.1910:FF:000003">
    <property type="entry name" value="Aminopeptidase"/>
    <property type="match status" value="1"/>
</dbReference>
<evidence type="ECO:0000256" key="6">
    <source>
        <dbReference type="ARBA" id="ARBA00022438"/>
    </source>
</evidence>
<evidence type="ECO:0000256" key="14">
    <source>
        <dbReference type="ARBA" id="ARBA00022837"/>
    </source>
</evidence>
<dbReference type="InterPro" id="IPR045357">
    <property type="entry name" value="Aminopeptidase_N-like_N"/>
</dbReference>
<evidence type="ECO:0000256" key="24">
    <source>
        <dbReference type="PIRSR" id="PIRSR634016-4"/>
    </source>
</evidence>
<comment type="subcellular location">
    <subcellularLocation>
        <location evidence="3">Cell membrane</location>
        <topology evidence="3">Lipid-anchor</topology>
        <topology evidence="3">GPI-anchor</topology>
    </subcellularLocation>
    <subcellularLocation>
        <location evidence="2">Cell membrane</location>
        <topology evidence="2">Single-pass type II membrane protein</topology>
    </subcellularLocation>
</comment>
<dbReference type="GO" id="GO:0006508">
    <property type="term" value="P:proteolysis"/>
    <property type="evidence" value="ECO:0007669"/>
    <property type="project" value="UniProtKB-KW"/>
</dbReference>
<dbReference type="FunFam" id="1.25.50.20:FF:000001">
    <property type="entry name" value="Aminopeptidase"/>
    <property type="match status" value="1"/>
</dbReference>
<feature type="domain" description="Peptidase M1 membrane alanine aminopeptidase" evidence="26">
    <location>
        <begin position="337"/>
        <end position="556"/>
    </location>
</feature>
<dbReference type="PANTHER" id="PTHR11533:SF276">
    <property type="entry name" value="GLUTAMYL AMINOPEPTIDASE"/>
    <property type="match status" value="1"/>
</dbReference>
<proteinExistence type="inferred from homology"/>
<comment type="subunit">
    <text evidence="5">Homodimer; disulfide-linked.</text>
</comment>
<keyword evidence="19" id="KW-1015">Disulfide bond</keyword>
<dbReference type="Pfam" id="PF01433">
    <property type="entry name" value="Peptidase_M1"/>
    <property type="match status" value="1"/>
</dbReference>
<evidence type="ECO:0000256" key="20">
    <source>
        <dbReference type="ARBA" id="ARBA00023180"/>
    </source>
</evidence>
<dbReference type="Gene3D" id="1.25.50.20">
    <property type="match status" value="1"/>
</dbReference>
<evidence type="ECO:0000256" key="16">
    <source>
        <dbReference type="ARBA" id="ARBA00022989"/>
    </source>
</evidence>
<dbReference type="CDD" id="cd09601">
    <property type="entry name" value="M1_APN-Q_like"/>
    <property type="match status" value="1"/>
</dbReference>
<dbReference type="InterPro" id="IPR014782">
    <property type="entry name" value="Peptidase_M1_dom"/>
</dbReference>
<feature type="domain" description="Aminopeptidase N-like N-terminal" evidence="28">
    <location>
        <begin position="119"/>
        <end position="301"/>
    </location>
</feature>
<dbReference type="Pfam" id="PF17900">
    <property type="entry name" value="Peptidase_M1_N"/>
    <property type="match status" value="1"/>
</dbReference>
<dbReference type="Gene3D" id="2.60.40.1730">
    <property type="entry name" value="tricorn interacting facor f3 domain"/>
    <property type="match status" value="1"/>
</dbReference>
<feature type="site" description="Transition state stabilizer" evidence="24">
    <location>
        <position position="495"/>
    </location>
</feature>
<evidence type="ECO:0000313" key="30">
    <source>
        <dbReference type="Proteomes" id="UP000475862"/>
    </source>
</evidence>